<reference evidence="1 2" key="1">
    <citation type="submission" date="2021-06" db="EMBL/GenBank/DDBJ databases">
        <authorList>
            <person name="Kallberg Y."/>
            <person name="Tangrot J."/>
            <person name="Rosling A."/>
        </authorList>
    </citation>
    <scope>NUCLEOTIDE SEQUENCE [LARGE SCALE GENOMIC DNA]</scope>
    <source>
        <strain evidence="1 2">120-4 pot B 10/14</strain>
    </source>
</reference>
<proteinExistence type="predicted"/>
<name>A0ABN7WBU2_GIGMA</name>
<dbReference type="EMBL" id="CAJVQB010038540">
    <property type="protein sequence ID" value="CAG8826370.1"/>
    <property type="molecule type" value="Genomic_DNA"/>
</dbReference>
<organism evidence="1 2">
    <name type="scientific">Gigaspora margarita</name>
    <dbReference type="NCBI Taxonomy" id="4874"/>
    <lineage>
        <taxon>Eukaryota</taxon>
        <taxon>Fungi</taxon>
        <taxon>Fungi incertae sedis</taxon>
        <taxon>Mucoromycota</taxon>
        <taxon>Glomeromycotina</taxon>
        <taxon>Glomeromycetes</taxon>
        <taxon>Diversisporales</taxon>
        <taxon>Gigasporaceae</taxon>
        <taxon>Gigaspora</taxon>
    </lineage>
</organism>
<evidence type="ECO:0000313" key="2">
    <source>
        <dbReference type="Proteomes" id="UP000789901"/>
    </source>
</evidence>
<evidence type="ECO:0000313" key="1">
    <source>
        <dbReference type="EMBL" id="CAG8826370.1"/>
    </source>
</evidence>
<sequence>KHLLKHGKKNSNSRNFSRNYLKKNKEKEVIEENFWSWNEKEDDYLPYLASIS</sequence>
<feature type="non-terminal residue" evidence="1">
    <location>
        <position position="1"/>
    </location>
</feature>
<keyword evidence="2" id="KW-1185">Reference proteome</keyword>
<gene>
    <name evidence="1" type="ORF">GMARGA_LOCUS29103</name>
</gene>
<accession>A0ABN7WBU2</accession>
<dbReference type="Proteomes" id="UP000789901">
    <property type="component" value="Unassembled WGS sequence"/>
</dbReference>
<comment type="caution">
    <text evidence="1">The sequence shown here is derived from an EMBL/GenBank/DDBJ whole genome shotgun (WGS) entry which is preliminary data.</text>
</comment>
<protein>
    <submittedName>
        <fullName evidence="1">27267_t:CDS:1</fullName>
    </submittedName>
</protein>